<dbReference type="HOGENOM" id="CLU_000445_129_3_11"/>
<feature type="transmembrane region" description="Helical" evidence="2">
    <location>
        <begin position="269"/>
        <end position="287"/>
    </location>
</feature>
<dbReference type="Proteomes" id="UP000001116">
    <property type="component" value="Chromosome"/>
</dbReference>
<accession>A6W6J9</accession>
<organism evidence="5 6">
    <name type="scientific">Kineococcus radiotolerans (strain ATCC BAA-149 / DSM 14245 / SRS30216)</name>
    <dbReference type="NCBI Taxonomy" id="266940"/>
    <lineage>
        <taxon>Bacteria</taxon>
        <taxon>Bacillati</taxon>
        <taxon>Actinomycetota</taxon>
        <taxon>Actinomycetes</taxon>
        <taxon>Kineosporiales</taxon>
        <taxon>Kineosporiaceae</taxon>
        <taxon>Kineococcus</taxon>
    </lineage>
</organism>
<feature type="domain" description="GGDEF" evidence="4">
    <location>
        <begin position="361"/>
        <end position="488"/>
    </location>
</feature>
<feature type="transmembrane region" description="Helical" evidence="2">
    <location>
        <begin position="12"/>
        <end position="33"/>
    </location>
</feature>
<dbReference type="KEGG" id="kra:Krad_0950"/>
<keyword evidence="6" id="KW-1185">Reference proteome</keyword>
<keyword evidence="2" id="KW-0472">Membrane</keyword>
<dbReference type="InterPro" id="IPR029787">
    <property type="entry name" value="Nucleotide_cyclase"/>
</dbReference>
<feature type="transmembrane region" description="Helical" evidence="2">
    <location>
        <begin position="65"/>
        <end position="88"/>
    </location>
</feature>
<dbReference type="PANTHER" id="PTHR44757:SF2">
    <property type="entry name" value="BIOFILM ARCHITECTURE MAINTENANCE PROTEIN MBAA"/>
    <property type="match status" value="1"/>
</dbReference>
<evidence type="ECO:0000313" key="6">
    <source>
        <dbReference type="Proteomes" id="UP000001116"/>
    </source>
</evidence>
<feature type="transmembrane region" description="Helical" evidence="2">
    <location>
        <begin position="127"/>
        <end position="147"/>
    </location>
</feature>
<dbReference type="Pfam" id="PF00563">
    <property type="entry name" value="EAL"/>
    <property type="match status" value="1"/>
</dbReference>
<keyword evidence="2" id="KW-0812">Transmembrane</keyword>
<keyword evidence="2" id="KW-1133">Transmembrane helix</keyword>
<dbReference type="SUPFAM" id="SSF55073">
    <property type="entry name" value="Nucleotide cyclase"/>
    <property type="match status" value="1"/>
</dbReference>
<feature type="transmembrane region" description="Helical" evidence="2">
    <location>
        <begin position="293"/>
        <end position="314"/>
    </location>
</feature>
<feature type="region of interest" description="Disordered" evidence="1">
    <location>
        <begin position="244"/>
        <end position="264"/>
    </location>
</feature>
<feature type="domain" description="EAL" evidence="3">
    <location>
        <begin position="497"/>
        <end position="753"/>
    </location>
</feature>
<dbReference type="CDD" id="cd01949">
    <property type="entry name" value="GGDEF"/>
    <property type="match status" value="1"/>
</dbReference>
<dbReference type="InterPro" id="IPR043128">
    <property type="entry name" value="Rev_trsase/Diguanyl_cyclase"/>
</dbReference>
<dbReference type="Pfam" id="PF00990">
    <property type="entry name" value="GGDEF"/>
    <property type="match status" value="1"/>
</dbReference>
<feature type="transmembrane region" description="Helical" evidence="2">
    <location>
        <begin position="39"/>
        <end position="58"/>
    </location>
</feature>
<feature type="compositionally biased region" description="Low complexity" evidence="1">
    <location>
        <begin position="751"/>
        <end position="769"/>
    </location>
</feature>
<evidence type="ECO:0000259" key="4">
    <source>
        <dbReference type="PROSITE" id="PS50887"/>
    </source>
</evidence>
<sequence>MTTRTQRRVDRTVDVGTVVLLLAVFTTCLAPVGDGVRSVVLAASGVVGLLGLVVGAVVHRPRPRWAWWAMALSGFVFLAGLGVRAWTAGRDDVPARLGDVFSLTGFTLLLLALGALLRAHRGLRREVVCDVLVLTCAGALASLRLLVLPALERAGADPAAIVLAGVYPMVDVVILGIVADLLISAPRRPSNRLLFGAILALLVGDTWFGVAEAAGAVLPPAAAQGFYAVGYLCLGAAAVHPSQSRRRAPAPDAGPSPRGDGDAWSPPRLVTLTVSMAAVVVLVTWPTTTHPRLHGLASASTLAVTFGLLVFRAVSAVDGQARARAVLERRTRHDSLTDLANREEVDRLVDGLRARPVPAGSDRWVLFCDLDGFKRVNDRWGHGAGDELLRTTAGRLRAVAGTAVVGRLSGDEFVLATVGTATEVEDLARAVLDAVGRPAQLPGAEVVVTASVGLARVLTGAEDALRDADAAMYRAKAQGRNRWALFDESMRSDAGDVLDLEVALRHAVDADAFEVVYQPVVDVADGRPRGVEALVRWNRPGVGPVSPVVFVPVLEDAGLIVAVGRSVLDRALAQLAEWRRAGAVDQAFTVSVNVSPRQLFDPALPDDLARLLHAHRVPGRCVVLELTESSMLEGDEATLDVLHRLRGLGVGLAVDDFGTGYSALSYLRDFPVTRVKIDRSFVNGIGRSARDEEVVRAVVAVSHALGLGITAEGVETAAQRDVLHGMGVTHGQGWLWSAALPPGELEPLLRLGVPSPGADGADAGDPSPDLRVGSA</sequence>
<dbReference type="InterPro" id="IPR052155">
    <property type="entry name" value="Biofilm_reg_signaling"/>
</dbReference>
<proteinExistence type="predicted"/>
<feature type="transmembrane region" description="Helical" evidence="2">
    <location>
        <begin position="159"/>
        <end position="181"/>
    </location>
</feature>
<dbReference type="SMART" id="SM00267">
    <property type="entry name" value="GGDEF"/>
    <property type="match status" value="1"/>
</dbReference>
<evidence type="ECO:0000259" key="3">
    <source>
        <dbReference type="PROSITE" id="PS50883"/>
    </source>
</evidence>
<feature type="transmembrane region" description="Helical" evidence="2">
    <location>
        <begin position="193"/>
        <end position="211"/>
    </location>
</feature>
<dbReference type="AlphaFoldDB" id="A6W6J9"/>
<dbReference type="SUPFAM" id="SSF141868">
    <property type="entry name" value="EAL domain-like"/>
    <property type="match status" value="1"/>
</dbReference>
<dbReference type="OrthoDB" id="3274397at2"/>
<name>A6W6J9_KINRD</name>
<dbReference type="Gene3D" id="3.20.20.450">
    <property type="entry name" value="EAL domain"/>
    <property type="match status" value="1"/>
</dbReference>
<dbReference type="eggNOG" id="COG5001">
    <property type="taxonomic scope" value="Bacteria"/>
</dbReference>
<protein>
    <submittedName>
        <fullName evidence="5">Diguanylate cyclase/phosphodiesterase</fullName>
    </submittedName>
</protein>
<dbReference type="NCBIfam" id="TIGR00254">
    <property type="entry name" value="GGDEF"/>
    <property type="match status" value="1"/>
</dbReference>
<gene>
    <name evidence="5" type="ordered locus">Krad_0950</name>
</gene>
<dbReference type="InterPro" id="IPR001633">
    <property type="entry name" value="EAL_dom"/>
</dbReference>
<evidence type="ECO:0000256" key="1">
    <source>
        <dbReference type="SAM" id="MobiDB-lite"/>
    </source>
</evidence>
<dbReference type="InterPro" id="IPR000160">
    <property type="entry name" value="GGDEF_dom"/>
</dbReference>
<evidence type="ECO:0000256" key="2">
    <source>
        <dbReference type="SAM" id="Phobius"/>
    </source>
</evidence>
<reference evidence="6" key="1">
    <citation type="journal article" date="2008" name="PLoS ONE">
        <title>Survival in nuclear waste, extreme resistance, and potential applications gleaned from the genome sequence of Kineococcus radiotolerans SRS30216.</title>
        <authorList>
            <person name="Bagwell C.E."/>
            <person name="Bhat S."/>
            <person name="Hawkins G.M."/>
            <person name="Smith B.W."/>
            <person name="Biswas T."/>
            <person name="Hoover T.R."/>
            <person name="Saunders E."/>
            <person name="Han C.S."/>
            <person name="Tsodikov O.V."/>
            <person name="Shimkets L.J."/>
        </authorList>
    </citation>
    <scope>NUCLEOTIDE SEQUENCE [LARGE SCALE GENOMIC DNA]</scope>
    <source>
        <strain evidence="6">ATCC BAA-149 / DSM 14245 / SRS30216</strain>
    </source>
</reference>
<feature type="transmembrane region" description="Helical" evidence="2">
    <location>
        <begin position="100"/>
        <end position="120"/>
    </location>
</feature>
<evidence type="ECO:0000313" key="5">
    <source>
        <dbReference type="EMBL" id="ABS02438.1"/>
    </source>
</evidence>
<dbReference type="STRING" id="266940.Krad_0950"/>
<feature type="region of interest" description="Disordered" evidence="1">
    <location>
        <begin position="751"/>
        <end position="775"/>
    </location>
</feature>
<dbReference type="RefSeq" id="WP_012084712.1">
    <property type="nucleotide sequence ID" value="NC_009664.2"/>
</dbReference>
<dbReference type="InterPro" id="IPR035919">
    <property type="entry name" value="EAL_sf"/>
</dbReference>
<dbReference type="SMART" id="SM00052">
    <property type="entry name" value="EAL"/>
    <property type="match status" value="1"/>
</dbReference>
<dbReference type="EMBL" id="CP000750">
    <property type="protein sequence ID" value="ABS02438.1"/>
    <property type="molecule type" value="Genomic_DNA"/>
</dbReference>
<dbReference type="PROSITE" id="PS50887">
    <property type="entry name" value="GGDEF"/>
    <property type="match status" value="1"/>
</dbReference>
<dbReference type="PANTHER" id="PTHR44757">
    <property type="entry name" value="DIGUANYLATE CYCLASE DGCP"/>
    <property type="match status" value="1"/>
</dbReference>
<dbReference type="CDD" id="cd01948">
    <property type="entry name" value="EAL"/>
    <property type="match status" value="1"/>
</dbReference>
<dbReference type="PROSITE" id="PS50883">
    <property type="entry name" value="EAL"/>
    <property type="match status" value="1"/>
</dbReference>
<dbReference type="Gene3D" id="3.30.70.270">
    <property type="match status" value="1"/>
</dbReference>